<organism evidence="1 2">
    <name type="scientific">Melastoma candidum</name>
    <dbReference type="NCBI Taxonomy" id="119954"/>
    <lineage>
        <taxon>Eukaryota</taxon>
        <taxon>Viridiplantae</taxon>
        <taxon>Streptophyta</taxon>
        <taxon>Embryophyta</taxon>
        <taxon>Tracheophyta</taxon>
        <taxon>Spermatophyta</taxon>
        <taxon>Magnoliopsida</taxon>
        <taxon>eudicotyledons</taxon>
        <taxon>Gunneridae</taxon>
        <taxon>Pentapetalae</taxon>
        <taxon>rosids</taxon>
        <taxon>malvids</taxon>
        <taxon>Myrtales</taxon>
        <taxon>Melastomataceae</taxon>
        <taxon>Melastomatoideae</taxon>
        <taxon>Melastomateae</taxon>
        <taxon>Melastoma</taxon>
    </lineage>
</organism>
<proteinExistence type="predicted"/>
<reference evidence="2" key="1">
    <citation type="journal article" date="2023" name="Front. Plant Sci.">
        <title>Chromosomal-level genome assembly of Melastoma candidum provides insights into trichome evolution.</title>
        <authorList>
            <person name="Zhong Y."/>
            <person name="Wu W."/>
            <person name="Sun C."/>
            <person name="Zou P."/>
            <person name="Liu Y."/>
            <person name="Dai S."/>
            <person name="Zhou R."/>
        </authorList>
    </citation>
    <scope>NUCLEOTIDE SEQUENCE [LARGE SCALE GENOMIC DNA]</scope>
</reference>
<dbReference type="EMBL" id="CM042882">
    <property type="protein sequence ID" value="KAI4382408.1"/>
    <property type="molecule type" value="Genomic_DNA"/>
</dbReference>
<accession>A0ACB9RTQ7</accession>
<evidence type="ECO:0000313" key="1">
    <source>
        <dbReference type="EMBL" id="KAI4382408.1"/>
    </source>
</evidence>
<comment type="caution">
    <text evidence="1">The sequence shown here is derived from an EMBL/GenBank/DDBJ whole genome shotgun (WGS) entry which is preliminary data.</text>
</comment>
<dbReference type="Proteomes" id="UP001057402">
    <property type="component" value="Chromosome 3"/>
</dbReference>
<protein>
    <submittedName>
        <fullName evidence="1">Uncharacterized protein</fullName>
    </submittedName>
</protein>
<name>A0ACB9RTQ7_9MYRT</name>
<sequence length="853" mass="93058">MKLQERFEMDTKLSYSDFHHSVTQSGSSDYESSPRVETDSNDDDELVKYMSNLPAFLRRPETVQGRTFSVGVLDWGRLEKWQNSHKQVLPRNTRYSTSCSSTSSLFSTELLSSSNSSRGRSCSPIQQRMHRVTLQSNLLASPGGRDPHLFDPLCEDNKHNRAGRRNKSHGRTRAVEAEGQSNGAAPSVEGHAVEFPLKNAEKFPGSDRGSRLPSFQAPRRFITDPETSEKPNKVVLLMPRGASKQGASESVVTRLPDSQVNAGKKILETSRRGPPENARGVRSSKFQSEIPRPTISSEFDLRKQAPGKCYDSMDVANLKPEGFHRPPPLTRVPVTRSAVGTVEARKPSAGPSPLDPRLLSGSDSKANASSEKARSSSPLRRLGHSMVKIVKNTSSREGATGNQHDSARSFIEKAEPLASRDISIPEKSNSAGRSRSSPLRRLLNPIIRPKTSDSRTCDHPLPKSSFPNDALSGRAAGQSEAMNLQSAKAKQDMGVCRNTNDNSHLDGRGDGSAMVQALLRVATKNGLPLLTFAVDNDTDILAATMRNSRSSGKDDRDWSYTFFTIREVRKRNGGWITQGLKCKASNYVPDFVAHMKVSDIESDTSRRLEENCLREFVLLGVDKGQQEQSTPDLHPHDELAAIVTKTPKLWRLSQSQCQGARDAYTEENMKDRTALGSGESGNATVILPSGIHSLPSSGGPSSLIERWRSGGSCDCGGWDVGCKLKILSGDDRVCRKLSSGGASSSAEDSFFLFSQADAQGDEQPVFSLTPFKDKIYSVEFKSSLSVLQAFSICIAFLDSRGSIEGSHLCQVKWSHDEATQQQAGRVKLGGHGKADGASVKYASNPPLSPVGRV</sequence>
<keyword evidence="2" id="KW-1185">Reference proteome</keyword>
<evidence type="ECO:0000313" key="2">
    <source>
        <dbReference type="Proteomes" id="UP001057402"/>
    </source>
</evidence>
<gene>
    <name evidence="1" type="ORF">MLD38_008378</name>
</gene>